<protein>
    <submittedName>
        <fullName evidence="1">Uncharacterized protein</fullName>
    </submittedName>
</protein>
<name>A0ABC9TV45_CLOSY</name>
<organism evidence="1 2">
    <name type="scientific">[Clostridium] symbiosum ATCC 14940</name>
    <dbReference type="NCBI Taxonomy" id="411472"/>
    <lineage>
        <taxon>Bacteria</taxon>
        <taxon>Bacillati</taxon>
        <taxon>Bacillota</taxon>
        <taxon>Clostridia</taxon>
        <taxon>Lachnospirales</taxon>
        <taxon>Lachnospiraceae</taxon>
        <taxon>Otoolea</taxon>
    </lineage>
</organism>
<evidence type="ECO:0000313" key="2">
    <source>
        <dbReference type="Proteomes" id="UP000016491"/>
    </source>
</evidence>
<reference evidence="1 2" key="1">
    <citation type="submission" date="2013-07" db="EMBL/GenBank/DDBJ databases">
        <authorList>
            <person name="Weinstock G."/>
            <person name="Sodergren E."/>
            <person name="Wylie T."/>
            <person name="Fulton L."/>
            <person name="Fulton R."/>
            <person name="Fronick C."/>
            <person name="O'Laughlin M."/>
            <person name="Godfrey J."/>
            <person name="Miner T."/>
            <person name="Herter B."/>
            <person name="Appelbaum E."/>
            <person name="Cordes M."/>
            <person name="Lek S."/>
            <person name="Wollam A."/>
            <person name="Pepin K.H."/>
            <person name="Palsikar V.B."/>
            <person name="Mitreva M."/>
            <person name="Wilson R.K."/>
        </authorList>
    </citation>
    <scope>NUCLEOTIDE SEQUENCE [LARGE SCALE GENOMIC DNA]</scope>
    <source>
        <strain evidence="1 2">ATCC 14940</strain>
    </source>
</reference>
<gene>
    <name evidence="1" type="ORF">CLOSYM_03358</name>
</gene>
<dbReference type="EMBL" id="AWSU01000266">
    <property type="protein sequence ID" value="ERI75204.1"/>
    <property type="molecule type" value="Genomic_DNA"/>
</dbReference>
<accession>A0ABC9TV45</accession>
<evidence type="ECO:0000313" key="1">
    <source>
        <dbReference type="EMBL" id="ERI75204.1"/>
    </source>
</evidence>
<dbReference type="AlphaFoldDB" id="A0ABC9TV45"/>
<comment type="caution">
    <text evidence="1">The sequence shown here is derived from an EMBL/GenBank/DDBJ whole genome shotgun (WGS) entry which is preliminary data.</text>
</comment>
<sequence length="62" mass="7070">MKIISVWETESGWVTTQISSYSKFLDALHSVTILPTAVPYRKSFQQQVDDNQSLPLSKKEPD</sequence>
<dbReference type="Proteomes" id="UP000016491">
    <property type="component" value="Unassembled WGS sequence"/>
</dbReference>
<proteinExistence type="predicted"/>